<feature type="transmembrane region" description="Helical" evidence="1">
    <location>
        <begin position="98"/>
        <end position="117"/>
    </location>
</feature>
<dbReference type="AlphaFoldDB" id="A0A1C1CIB6"/>
<proteinExistence type="predicted"/>
<accession>A0A1C1CIB6</accession>
<organism evidence="2 3">
    <name type="scientific">Cladophialophora carrionii</name>
    <dbReference type="NCBI Taxonomy" id="86049"/>
    <lineage>
        <taxon>Eukaryota</taxon>
        <taxon>Fungi</taxon>
        <taxon>Dikarya</taxon>
        <taxon>Ascomycota</taxon>
        <taxon>Pezizomycotina</taxon>
        <taxon>Eurotiomycetes</taxon>
        <taxon>Chaetothyriomycetidae</taxon>
        <taxon>Chaetothyriales</taxon>
        <taxon>Herpotrichiellaceae</taxon>
        <taxon>Cladophialophora</taxon>
    </lineage>
</organism>
<sequence length="594" mass="65360">MAEEDIPLHAFKEARDSNDKSPSSNLDWKRRNGLLQFIRHNQTIPVALCIGFLFASTAITFTWWLSGEKLQCPKWAIDCSIPPPVEWLRDNIGTVQGLVTFVYATSLAAMAYAAHAWSEASIWPLLAQRPYSIGQMETFLSASRGSVPSTPVAFRHVANFDAALVLICTALITLIPLTAAPLVGYVFHQQIVPLEAKSNYTGGGGTGRHFTQHNPPVSLLAPAVVRYASWAEPLSTEPMQDYRDWFVDGYKLADKGNLAAHAVRLKKTITCRGHQVNNISEGKVSTRMENRTFDDGQGPLPRGSEKVSLLMRPQLTVWADDCQLPSSSRARSTLVFASLNGTIENGIPAYVEHEEIHSLEAVACDIDIDLVDDILCIGDEECREKNSTTQTLTSLRDIYRKSLNEIAVWMAMAPIVVGVSVSGAQPMFYHRPNAPLPHLYTTTIGKGDHWTSEQLEGFINASISAVAQELVVNQPAAHDVQIQSLTTTVKLTSVRVRLLILPVATMLIVMALLVSWSELLHRKYKIPLRRLASLSEFLKSCQTAHIVKEASVDSLQADTPSNLGQLKVMFGRTVGVDANESLIAGLARQVKSFP</sequence>
<keyword evidence="1" id="KW-0812">Transmembrane</keyword>
<evidence type="ECO:0000313" key="3">
    <source>
        <dbReference type="Proteomes" id="UP000094526"/>
    </source>
</evidence>
<name>A0A1C1CIB6_9EURO</name>
<evidence type="ECO:0000313" key="2">
    <source>
        <dbReference type="EMBL" id="OCT48263.1"/>
    </source>
</evidence>
<feature type="transmembrane region" description="Helical" evidence="1">
    <location>
        <begin position="44"/>
        <end position="65"/>
    </location>
</feature>
<dbReference type="VEuPathDB" id="FungiDB:G647_08410"/>
<dbReference type="OrthoDB" id="4734538at2759"/>
<gene>
    <name evidence="2" type="ORF">CLCR_04003</name>
</gene>
<keyword evidence="1" id="KW-0472">Membrane</keyword>
<keyword evidence="1" id="KW-1133">Transmembrane helix</keyword>
<feature type="transmembrane region" description="Helical" evidence="1">
    <location>
        <begin position="162"/>
        <end position="187"/>
    </location>
</feature>
<feature type="transmembrane region" description="Helical" evidence="1">
    <location>
        <begin position="499"/>
        <end position="520"/>
    </location>
</feature>
<dbReference type="EMBL" id="LGRB01000012">
    <property type="protein sequence ID" value="OCT48263.1"/>
    <property type="molecule type" value="Genomic_DNA"/>
</dbReference>
<comment type="caution">
    <text evidence="2">The sequence shown here is derived from an EMBL/GenBank/DDBJ whole genome shotgun (WGS) entry which is preliminary data.</text>
</comment>
<dbReference type="VEuPathDB" id="FungiDB:CLCR_04003"/>
<feature type="transmembrane region" description="Helical" evidence="1">
    <location>
        <begin position="406"/>
        <end position="429"/>
    </location>
</feature>
<evidence type="ECO:0000256" key="1">
    <source>
        <dbReference type="SAM" id="Phobius"/>
    </source>
</evidence>
<protein>
    <submittedName>
        <fullName evidence="2">Uncharacterized protein</fullName>
    </submittedName>
</protein>
<keyword evidence="3" id="KW-1185">Reference proteome</keyword>
<dbReference type="Proteomes" id="UP000094526">
    <property type="component" value="Unassembled WGS sequence"/>
</dbReference>
<reference evidence="3" key="1">
    <citation type="submission" date="2015-07" db="EMBL/GenBank/DDBJ databases">
        <authorList>
            <person name="Teixeira M.M."/>
            <person name="Souza R.C."/>
            <person name="Almeida L.G."/>
            <person name="Vicente V.A."/>
            <person name="de Hoog S."/>
            <person name="Bocca A.L."/>
            <person name="de Almeida S.R."/>
            <person name="Vasconcelos A.T."/>
            <person name="Felipe M.S."/>
        </authorList>
    </citation>
    <scope>NUCLEOTIDE SEQUENCE [LARGE SCALE GENOMIC DNA]</scope>
    <source>
        <strain evidence="3">KSF</strain>
    </source>
</reference>